<keyword evidence="2" id="KW-0813">Transport</keyword>
<dbReference type="PROSITE" id="PS50850">
    <property type="entry name" value="MFS"/>
    <property type="match status" value="1"/>
</dbReference>
<evidence type="ECO:0000256" key="5">
    <source>
        <dbReference type="ARBA" id="ARBA00022989"/>
    </source>
</evidence>
<dbReference type="PANTHER" id="PTHR43266:SF10">
    <property type="entry name" value="BACILYSIN EXPORTER BACE-RELATED"/>
    <property type="match status" value="1"/>
</dbReference>
<dbReference type="CDD" id="cd06173">
    <property type="entry name" value="MFS_MefA_like"/>
    <property type="match status" value="1"/>
</dbReference>
<evidence type="ECO:0000313" key="10">
    <source>
        <dbReference type="Proteomes" id="UP000768462"/>
    </source>
</evidence>
<comment type="subcellular location">
    <subcellularLocation>
        <location evidence="1">Cell membrane</location>
        <topology evidence="1">Multi-pass membrane protein</topology>
    </subcellularLocation>
</comment>
<keyword evidence="5 7" id="KW-1133">Transmembrane helix</keyword>
<keyword evidence="3" id="KW-1003">Cell membrane</keyword>
<dbReference type="Pfam" id="PF07690">
    <property type="entry name" value="MFS_1"/>
    <property type="match status" value="1"/>
</dbReference>
<keyword evidence="4 7" id="KW-0812">Transmembrane</keyword>
<feature type="transmembrane region" description="Helical" evidence="7">
    <location>
        <begin position="20"/>
        <end position="44"/>
    </location>
</feature>
<dbReference type="InterPro" id="IPR011701">
    <property type="entry name" value="MFS"/>
</dbReference>
<gene>
    <name evidence="9" type="ORF">E7215_17185</name>
</gene>
<proteinExistence type="predicted"/>
<protein>
    <submittedName>
        <fullName evidence="9">MFS transporter</fullName>
    </submittedName>
</protein>
<keyword evidence="6 7" id="KW-0472">Membrane</keyword>
<feature type="transmembrane region" description="Helical" evidence="7">
    <location>
        <begin position="260"/>
        <end position="280"/>
    </location>
</feature>
<sequence>MEDKMDNKGHRDKWKKDFLIIAIGEAISEIGSYAVQFSLIWWIASKTSSPVMLALSGLLAFLPQLFLGPFAGVWIDRLKRKTVIIIADLFIGVVATVYAVFFLFGNPPYWSACAVLGIRAIANVFYTPAIQSVIPMLVPKQGLIRANGWNQFMQSGALMLGPVLGAAMYAVLPLPVILLSDLAGALVASTSIGIIKIPELKRKQHQAPNFMREMKEGFSTFLQDKKLLIVTLAAAIGMIFYMPLSSFFPLMTSDYFHATAWHAGIVQFGYAGGMMMCSILVGKYGNIKNKLLVVHIGLLGLGLTSILSGILPQNNSAFWIYAVLCMFMGASGNLYNIPYIAYMQETIPKEAHGRAFSVMSSLMSATMPLGLVIAGAVAEINGVASWFFITGVAFFIITGISIFLTKLQNSKK</sequence>
<accession>A0A927ZLX0</accession>
<dbReference type="EMBL" id="SVCM01000207">
    <property type="protein sequence ID" value="MBE6061874.1"/>
    <property type="molecule type" value="Genomic_DNA"/>
</dbReference>
<evidence type="ECO:0000313" key="9">
    <source>
        <dbReference type="EMBL" id="MBE6061874.1"/>
    </source>
</evidence>
<dbReference type="AlphaFoldDB" id="A0A927ZLX0"/>
<feature type="domain" description="Major facilitator superfamily (MFS) profile" evidence="8">
    <location>
        <begin position="226"/>
        <end position="412"/>
    </location>
</feature>
<dbReference type="Proteomes" id="UP000768462">
    <property type="component" value="Unassembled WGS sequence"/>
</dbReference>
<name>A0A927ZLX0_9CLOT</name>
<dbReference type="InterPro" id="IPR020846">
    <property type="entry name" value="MFS_dom"/>
</dbReference>
<dbReference type="InterPro" id="IPR036259">
    <property type="entry name" value="MFS_trans_sf"/>
</dbReference>
<feature type="transmembrane region" description="Helical" evidence="7">
    <location>
        <begin position="356"/>
        <end position="377"/>
    </location>
</feature>
<dbReference type="GO" id="GO:0022857">
    <property type="term" value="F:transmembrane transporter activity"/>
    <property type="evidence" value="ECO:0007669"/>
    <property type="project" value="InterPro"/>
</dbReference>
<organism evidence="9 10">
    <name type="scientific">Clostridium sulfidigenes</name>
    <dbReference type="NCBI Taxonomy" id="318464"/>
    <lineage>
        <taxon>Bacteria</taxon>
        <taxon>Bacillati</taxon>
        <taxon>Bacillota</taxon>
        <taxon>Clostridia</taxon>
        <taxon>Eubacteriales</taxon>
        <taxon>Clostridiaceae</taxon>
        <taxon>Clostridium</taxon>
    </lineage>
</organism>
<evidence type="ECO:0000259" key="8">
    <source>
        <dbReference type="PROSITE" id="PS50850"/>
    </source>
</evidence>
<feature type="transmembrane region" description="Helical" evidence="7">
    <location>
        <begin position="292"/>
        <end position="311"/>
    </location>
</feature>
<dbReference type="SUPFAM" id="SSF103473">
    <property type="entry name" value="MFS general substrate transporter"/>
    <property type="match status" value="1"/>
</dbReference>
<feature type="transmembrane region" description="Helical" evidence="7">
    <location>
        <begin position="317"/>
        <end position="335"/>
    </location>
</feature>
<evidence type="ECO:0000256" key="4">
    <source>
        <dbReference type="ARBA" id="ARBA00022692"/>
    </source>
</evidence>
<feature type="transmembrane region" description="Helical" evidence="7">
    <location>
        <begin position="383"/>
        <end position="404"/>
    </location>
</feature>
<reference evidence="9" key="1">
    <citation type="submission" date="2019-04" db="EMBL/GenBank/DDBJ databases">
        <title>Evolution of Biomass-Degrading Anaerobic Consortia Revealed by Metagenomics.</title>
        <authorList>
            <person name="Peng X."/>
        </authorList>
    </citation>
    <scope>NUCLEOTIDE SEQUENCE</scope>
    <source>
        <strain evidence="9">SIG254</strain>
    </source>
</reference>
<dbReference type="Gene3D" id="1.20.1250.20">
    <property type="entry name" value="MFS general substrate transporter like domains"/>
    <property type="match status" value="1"/>
</dbReference>
<evidence type="ECO:0000256" key="2">
    <source>
        <dbReference type="ARBA" id="ARBA00022448"/>
    </source>
</evidence>
<comment type="caution">
    <text evidence="9">The sequence shown here is derived from an EMBL/GenBank/DDBJ whole genome shotgun (WGS) entry which is preliminary data.</text>
</comment>
<feature type="transmembrane region" description="Helical" evidence="7">
    <location>
        <begin position="82"/>
        <end position="103"/>
    </location>
</feature>
<feature type="transmembrane region" description="Helical" evidence="7">
    <location>
        <begin position="151"/>
        <end position="170"/>
    </location>
</feature>
<evidence type="ECO:0000256" key="1">
    <source>
        <dbReference type="ARBA" id="ARBA00004651"/>
    </source>
</evidence>
<feature type="transmembrane region" description="Helical" evidence="7">
    <location>
        <begin position="50"/>
        <end position="75"/>
    </location>
</feature>
<evidence type="ECO:0000256" key="3">
    <source>
        <dbReference type="ARBA" id="ARBA00022475"/>
    </source>
</evidence>
<dbReference type="GO" id="GO:0005886">
    <property type="term" value="C:plasma membrane"/>
    <property type="evidence" value="ECO:0007669"/>
    <property type="project" value="UniProtKB-SubCell"/>
</dbReference>
<evidence type="ECO:0000256" key="7">
    <source>
        <dbReference type="SAM" id="Phobius"/>
    </source>
</evidence>
<dbReference type="PANTHER" id="PTHR43266">
    <property type="entry name" value="MACROLIDE-EFFLUX PROTEIN"/>
    <property type="match status" value="1"/>
</dbReference>
<evidence type="ECO:0000256" key="6">
    <source>
        <dbReference type="ARBA" id="ARBA00023136"/>
    </source>
</evidence>
<feature type="transmembrane region" description="Helical" evidence="7">
    <location>
        <begin position="227"/>
        <end position="248"/>
    </location>
</feature>